<dbReference type="EMBL" id="JABZTM010000039">
    <property type="protein sequence ID" value="MBF1446676.1"/>
    <property type="molecule type" value="Genomic_DNA"/>
</dbReference>
<proteinExistence type="predicted"/>
<comment type="caution">
    <text evidence="1">The sequence shown here is derived from an EMBL/GenBank/DDBJ whole genome shotgun (WGS) entry which is preliminary data.</text>
</comment>
<reference evidence="1" key="1">
    <citation type="submission" date="2020-04" db="EMBL/GenBank/DDBJ databases">
        <title>Deep metagenomics examines the oral microbiome during advanced dental caries in children, revealing novel taxa and co-occurrences with host molecules.</title>
        <authorList>
            <person name="Baker J.L."/>
            <person name="Morton J.T."/>
            <person name="Dinis M."/>
            <person name="Alvarez R."/>
            <person name="Tran N.C."/>
            <person name="Knight R."/>
            <person name="Edlund A."/>
        </authorList>
    </citation>
    <scope>NUCLEOTIDE SEQUENCE</scope>
    <source>
        <strain evidence="1">JCVI_32_bin.50</strain>
    </source>
</reference>
<dbReference type="AlphaFoldDB" id="A0A9D6A9R2"/>
<evidence type="ECO:0000313" key="2">
    <source>
        <dbReference type="Proteomes" id="UP000787419"/>
    </source>
</evidence>
<feature type="non-terminal residue" evidence="1">
    <location>
        <position position="48"/>
    </location>
</feature>
<evidence type="ECO:0000313" key="1">
    <source>
        <dbReference type="EMBL" id="MBF1446676.1"/>
    </source>
</evidence>
<accession>A0A9D6A9R2</accession>
<protein>
    <submittedName>
        <fullName evidence="1">Uncharacterized protein</fullName>
    </submittedName>
</protein>
<name>A0A9D6A9R2_9BACT</name>
<organism evidence="1 2">
    <name type="scientific">Prevotella nigrescens</name>
    <dbReference type="NCBI Taxonomy" id="28133"/>
    <lineage>
        <taxon>Bacteria</taxon>
        <taxon>Pseudomonadati</taxon>
        <taxon>Bacteroidota</taxon>
        <taxon>Bacteroidia</taxon>
        <taxon>Bacteroidales</taxon>
        <taxon>Prevotellaceae</taxon>
        <taxon>Prevotella</taxon>
    </lineage>
</organism>
<dbReference type="Proteomes" id="UP000787419">
    <property type="component" value="Unassembled WGS sequence"/>
</dbReference>
<sequence>MRITYRSENSKSGTPIIATGLRQLSLRGYGNRRYGVTAIVATGLRQSS</sequence>
<gene>
    <name evidence="1" type="ORF">HXN55_04740</name>
</gene>